<dbReference type="InterPro" id="IPR027417">
    <property type="entry name" value="P-loop_NTPase"/>
</dbReference>
<dbReference type="InterPro" id="IPR017871">
    <property type="entry name" value="ABC_transporter-like_CS"/>
</dbReference>
<protein>
    <recommendedName>
        <fullName evidence="13">Spermidine/putrescine import ATP-binding protein PotA</fullName>
        <ecNumber evidence="13">7.6.2.11</ecNumber>
    </recommendedName>
</protein>
<feature type="transmembrane region" description="Helical" evidence="12">
    <location>
        <begin position="600"/>
        <end position="625"/>
    </location>
</feature>
<dbReference type="SMART" id="SM00382">
    <property type="entry name" value="AAA"/>
    <property type="match status" value="1"/>
</dbReference>
<gene>
    <name evidence="13 16" type="primary">potA</name>
    <name evidence="16" type="ORF">HED55_19815</name>
</gene>
<name>A0ABX1DNX6_9HYPH</name>
<dbReference type="Proteomes" id="UP000704467">
    <property type="component" value="Unassembled WGS sequence"/>
</dbReference>
<evidence type="ECO:0000256" key="8">
    <source>
        <dbReference type="ARBA" id="ARBA00022840"/>
    </source>
</evidence>
<dbReference type="InterPro" id="IPR017879">
    <property type="entry name" value="PotA_ATP-bd"/>
</dbReference>
<dbReference type="Gene3D" id="1.10.3720.10">
    <property type="entry name" value="MetI-like"/>
    <property type="match status" value="1"/>
</dbReference>
<dbReference type="InterPro" id="IPR000515">
    <property type="entry name" value="MetI-like"/>
</dbReference>
<evidence type="ECO:0000256" key="1">
    <source>
        <dbReference type="ARBA" id="ARBA00004533"/>
    </source>
</evidence>
<evidence type="ECO:0000313" key="17">
    <source>
        <dbReference type="Proteomes" id="UP000704467"/>
    </source>
</evidence>
<dbReference type="PANTHER" id="PTHR42781">
    <property type="entry name" value="SPERMIDINE/PUTRESCINE IMPORT ATP-BINDING PROTEIN POTA"/>
    <property type="match status" value="1"/>
</dbReference>
<feature type="transmembrane region" description="Helical" evidence="12">
    <location>
        <begin position="398"/>
        <end position="419"/>
    </location>
</feature>
<feature type="domain" description="ABC transmembrane type-1" evidence="15">
    <location>
        <begin position="471"/>
        <end position="677"/>
    </location>
</feature>
<comment type="similarity">
    <text evidence="12">Belongs to the binding-protein-dependent transport system permease family.</text>
</comment>
<reference evidence="16 17" key="1">
    <citation type="submission" date="2020-03" db="EMBL/GenBank/DDBJ databases">
        <title>Whole genome sequencing of clinical and environmental type strains of Ochrobactrum.</title>
        <authorList>
            <person name="Dharne M."/>
        </authorList>
    </citation>
    <scope>NUCLEOTIDE SEQUENCE [LARGE SCALE GENOMIC DNA]</scope>
    <source>
        <strain evidence="16 17">CIP 109452</strain>
    </source>
</reference>
<dbReference type="Gene3D" id="3.40.50.300">
    <property type="entry name" value="P-loop containing nucleotide triphosphate hydrolases"/>
    <property type="match status" value="1"/>
</dbReference>
<dbReference type="SUPFAM" id="SSF52540">
    <property type="entry name" value="P-loop containing nucleoside triphosphate hydrolases"/>
    <property type="match status" value="1"/>
</dbReference>
<dbReference type="InterPro" id="IPR003593">
    <property type="entry name" value="AAA+_ATPase"/>
</dbReference>
<comment type="subcellular location">
    <subcellularLocation>
        <location evidence="1">Cell inner membrane</location>
    </subcellularLocation>
    <subcellularLocation>
        <location evidence="2 12">Cell membrane</location>
        <topology evidence="2 12">Multi-pass membrane protein</topology>
    </subcellularLocation>
</comment>
<dbReference type="PROSITE" id="PS50928">
    <property type="entry name" value="ABC_TM1"/>
    <property type="match status" value="1"/>
</dbReference>
<feature type="domain" description="ABC transporter" evidence="14">
    <location>
        <begin position="23"/>
        <end position="253"/>
    </location>
</feature>
<feature type="transmembrane region" description="Helical" evidence="12">
    <location>
        <begin position="656"/>
        <end position="677"/>
    </location>
</feature>
<keyword evidence="3 12" id="KW-0813">Transport</keyword>
<evidence type="ECO:0000256" key="11">
    <source>
        <dbReference type="ARBA" id="ARBA00023136"/>
    </source>
</evidence>
<proteinExistence type="inferred from homology"/>
<dbReference type="NCBIfam" id="TIGR01187">
    <property type="entry name" value="potA"/>
    <property type="match status" value="1"/>
</dbReference>
<dbReference type="InterPro" id="IPR050093">
    <property type="entry name" value="ABC_SmlMolc_Importer"/>
</dbReference>
<evidence type="ECO:0000256" key="3">
    <source>
        <dbReference type="ARBA" id="ARBA00022448"/>
    </source>
</evidence>
<dbReference type="InterPro" id="IPR005893">
    <property type="entry name" value="PotA-like"/>
</dbReference>
<evidence type="ECO:0000259" key="15">
    <source>
        <dbReference type="PROSITE" id="PS50928"/>
    </source>
</evidence>
<dbReference type="Pfam" id="PF00005">
    <property type="entry name" value="ABC_tran"/>
    <property type="match status" value="1"/>
</dbReference>
<sequence>MESFGSFRRKFAPWNDAAAKPYISFENVTKIFGDFTAVDDLSLNVFNREFFALLGASGCGKTTLMRMLAGFEEPTSGRITLDGQDMRGIPPYKRPVNMMFQSYALFPHMTVESNIAFGLKQDGMAKSEIDARVAEMLKLVKLEQYGKRKPHQLSGGQRQRVALARSVAKRPKVLLLDEPLGALDKKLREETQFELMDLQVKLGMTFMVVTHDQEEAMTMSDRIAVMDKGRIKQVATPAEVYEAPRSKFVADFIGNVNIIEGEVVKSANGEAEIATEKFGFHIQTETREQLNPGQKVWYAVRPEKTRISRTKPEEASVNAVEGELWDIAYFGDMTVFHVRLDNGRTIKAASLNAVRKTENPLTYDERASGFPSIPTPVWCSQREDCPMQKLIASIASRLVIAIPYFWLLVFFLVPFFIVFKISLSEVAMAIPAYMPTFDLAQGFASNWEKIKQLSFANYLWLLDDPLYYKAYLSSVRIAAISTVLTLLVAYPMAYGIARAPTTIRPTLLMLVILPFWTSFLIRVYAWIGILKPEGLLNQFLMWLNVIDTPLNILNTDTAVFIGIVYSYLPFMVLPIYSSLEKMDYSLIEAAQDLGCTPFAAFWKITFPLSLAGVLAGCFLVFIPAVGEFVIPDLLGGSQTLMIGKTIWSEFFSNRDWPVSSAVAVVLLILLIVPIVIFQQVQARAQEKGK</sequence>
<dbReference type="CDD" id="cd03300">
    <property type="entry name" value="ABC_PotA_N"/>
    <property type="match status" value="1"/>
</dbReference>
<dbReference type="SUPFAM" id="SSF161098">
    <property type="entry name" value="MetI-like"/>
    <property type="match status" value="1"/>
</dbReference>
<keyword evidence="5" id="KW-0997">Cell inner membrane</keyword>
<keyword evidence="17" id="KW-1185">Reference proteome</keyword>
<evidence type="ECO:0000256" key="5">
    <source>
        <dbReference type="ARBA" id="ARBA00022519"/>
    </source>
</evidence>
<keyword evidence="4 13" id="KW-1003">Cell membrane</keyword>
<evidence type="ECO:0000313" key="16">
    <source>
        <dbReference type="EMBL" id="NKC04650.1"/>
    </source>
</evidence>
<dbReference type="SUPFAM" id="SSF50331">
    <property type="entry name" value="MOP-like"/>
    <property type="match status" value="1"/>
</dbReference>
<keyword evidence="7 13" id="KW-0547">Nucleotide-binding</keyword>
<organism evidence="16 17">
    <name type="scientific">Brucella haematophila</name>
    <dbReference type="NCBI Taxonomy" id="419474"/>
    <lineage>
        <taxon>Bacteria</taxon>
        <taxon>Pseudomonadati</taxon>
        <taxon>Pseudomonadota</taxon>
        <taxon>Alphaproteobacteria</taxon>
        <taxon>Hyphomicrobiales</taxon>
        <taxon>Brucellaceae</taxon>
        <taxon>Brucella/Ochrobactrum group</taxon>
        <taxon>Brucella</taxon>
    </lineage>
</organism>
<comment type="caution">
    <text evidence="16">The sequence shown here is derived from an EMBL/GenBank/DDBJ whole genome shotgun (WGS) entry which is preliminary data.</text>
</comment>
<feature type="transmembrane region" description="Helical" evidence="12">
    <location>
        <begin position="506"/>
        <end position="527"/>
    </location>
</feature>
<keyword evidence="10 12" id="KW-1133">Transmembrane helix</keyword>
<dbReference type="InterPro" id="IPR035906">
    <property type="entry name" value="MetI-like_sf"/>
</dbReference>
<dbReference type="InterPro" id="IPR008995">
    <property type="entry name" value="Mo/tungstate-bd_C_term_dom"/>
</dbReference>
<comment type="function">
    <text evidence="13">Part of the ABC transporter complex PotABCD involved in spermidine/putrescine import. Responsible for energy coupling to the transport system.</text>
</comment>
<evidence type="ECO:0000256" key="9">
    <source>
        <dbReference type="ARBA" id="ARBA00022967"/>
    </source>
</evidence>
<dbReference type="PROSITE" id="PS00211">
    <property type="entry name" value="ABC_TRANSPORTER_1"/>
    <property type="match status" value="1"/>
</dbReference>
<comment type="subunit">
    <text evidence="13">The complex is composed of two ATP-binding proteins (PotA), two transmembrane proteins (PotB and PotC) and a solute-binding protein (PotD).</text>
</comment>
<evidence type="ECO:0000259" key="14">
    <source>
        <dbReference type="PROSITE" id="PS50893"/>
    </source>
</evidence>
<dbReference type="Pfam" id="PF00528">
    <property type="entry name" value="BPD_transp_1"/>
    <property type="match status" value="1"/>
</dbReference>
<comment type="similarity">
    <text evidence="13">Belongs to the ABC transporter superfamily. Spermidine/putrescine importer (TC 3.A.1.11.1) family.</text>
</comment>
<dbReference type="EMBL" id="JAAVLN010000002">
    <property type="protein sequence ID" value="NKC04650.1"/>
    <property type="molecule type" value="Genomic_DNA"/>
</dbReference>
<evidence type="ECO:0000256" key="7">
    <source>
        <dbReference type="ARBA" id="ARBA00022741"/>
    </source>
</evidence>
<feature type="transmembrane region" description="Helical" evidence="12">
    <location>
        <begin position="470"/>
        <end position="494"/>
    </location>
</feature>
<dbReference type="PROSITE" id="PS50893">
    <property type="entry name" value="ABC_TRANSPORTER_2"/>
    <property type="match status" value="1"/>
</dbReference>
<dbReference type="CDD" id="cd06261">
    <property type="entry name" value="TM_PBP2"/>
    <property type="match status" value="1"/>
</dbReference>
<dbReference type="Gene3D" id="2.40.50.100">
    <property type="match status" value="1"/>
</dbReference>
<evidence type="ECO:0000256" key="10">
    <source>
        <dbReference type="ARBA" id="ARBA00022989"/>
    </source>
</evidence>
<keyword evidence="6 12" id="KW-0812">Transmembrane</keyword>
<keyword evidence="11 12" id="KW-0472">Membrane</keyword>
<evidence type="ECO:0000256" key="6">
    <source>
        <dbReference type="ARBA" id="ARBA00022692"/>
    </source>
</evidence>
<evidence type="ECO:0000256" key="12">
    <source>
        <dbReference type="RuleBase" id="RU363032"/>
    </source>
</evidence>
<feature type="transmembrane region" description="Helical" evidence="12">
    <location>
        <begin position="558"/>
        <end position="579"/>
    </location>
</feature>
<comment type="catalytic activity">
    <reaction evidence="13">
        <text>ATP + H2O + polyamine-[polyamine-binding protein]Side 1 = ADP + phosphate + polyamineSide 2 + [polyamine-binding protein]Side 1.</text>
        <dbReference type="EC" id="7.6.2.11"/>
    </reaction>
</comment>
<evidence type="ECO:0000256" key="4">
    <source>
        <dbReference type="ARBA" id="ARBA00022475"/>
    </source>
</evidence>
<dbReference type="PANTHER" id="PTHR42781:SF5">
    <property type="entry name" value="PUTRESCINE TRANSPORT ATP-BINDING PROTEIN POTG"/>
    <property type="match status" value="1"/>
</dbReference>
<keyword evidence="8 13" id="KW-0067">ATP-binding</keyword>
<evidence type="ECO:0000256" key="13">
    <source>
        <dbReference type="RuleBase" id="RU364083"/>
    </source>
</evidence>
<keyword evidence="9 13" id="KW-1278">Translocase</keyword>
<evidence type="ECO:0000256" key="2">
    <source>
        <dbReference type="ARBA" id="ARBA00004651"/>
    </source>
</evidence>
<dbReference type="InterPro" id="IPR003439">
    <property type="entry name" value="ABC_transporter-like_ATP-bd"/>
</dbReference>
<dbReference type="InterPro" id="IPR013611">
    <property type="entry name" value="Transp-assoc_OB_typ2"/>
</dbReference>
<dbReference type="EC" id="7.6.2.11" evidence="13"/>
<dbReference type="Pfam" id="PF08402">
    <property type="entry name" value="TOBE_2"/>
    <property type="match status" value="1"/>
</dbReference>
<dbReference type="GO" id="GO:0005524">
    <property type="term" value="F:ATP binding"/>
    <property type="evidence" value="ECO:0007669"/>
    <property type="project" value="UniProtKB-KW"/>
</dbReference>
<accession>A0ABX1DNX6</accession>